<dbReference type="PANTHER" id="PTHR43111:SF1">
    <property type="entry name" value="ALDEHYDE DEHYDROGENASE B-RELATED"/>
    <property type="match status" value="1"/>
</dbReference>
<dbReference type="EMBL" id="LFJN01000004">
    <property type="protein sequence ID" value="KPI44044.1"/>
    <property type="molecule type" value="Genomic_DNA"/>
</dbReference>
<dbReference type="GeneID" id="28738307"/>
<dbReference type="PANTHER" id="PTHR43111">
    <property type="entry name" value="ALDEHYDE DEHYDROGENASE B-RELATED"/>
    <property type="match status" value="1"/>
</dbReference>
<dbReference type="AlphaFoldDB" id="A0A0N1P0T9"/>
<dbReference type="InterPro" id="IPR016163">
    <property type="entry name" value="Ald_DH_C"/>
</dbReference>
<comment type="caution">
    <text evidence="1">The sequence shown here is derived from an EMBL/GenBank/DDBJ whole genome shotgun (WGS) entry which is preliminary data.</text>
</comment>
<dbReference type="Gene3D" id="3.40.605.10">
    <property type="entry name" value="Aldehyde Dehydrogenase, Chain A, domain 1"/>
    <property type="match status" value="1"/>
</dbReference>
<protein>
    <submittedName>
        <fullName evidence="1">Uncharacterized protein</fullName>
    </submittedName>
</protein>
<name>A0A0N1P0T9_9EURO</name>
<evidence type="ECO:0000313" key="2">
    <source>
        <dbReference type="Proteomes" id="UP000038010"/>
    </source>
</evidence>
<dbReference type="VEuPathDB" id="FungiDB:AB675_6158"/>
<keyword evidence="2" id="KW-1185">Reference proteome</keyword>
<dbReference type="OrthoDB" id="5596991at2759"/>
<organism evidence="1 2">
    <name type="scientific">Cyphellophora attinorum</name>
    <dbReference type="NCBI Taxonomy" id="1664694"/>
    <lineage>
        <taxon>Eukaryota</taxon>
        <taxon>Fungi</taxon>
        <taxon>Dikarya</taxon>
        <taxon>Ascomycota</taxon>
        <taxon>Pezizomycotina</taxon>
        <taxon>Eurotiomycetes</taxon>
        <taxon>Chaetothyriomycetidae</taxon>
        <taxon>Chaetothyriales</taxon>
        <taxon>Cyphellophoraceae</taxon>
        <taxon>Cyphellophora</taxon>
    </lineage>
</organism>
<dbReference type="SUPFAM" id="SSF53720">
    <property type="entry name" value="ALDH-like"/>
    <property type="match status" value="1"/>
</dbReference>
<accession>A0A0N1P0T9</accession>
<dbReference type="STRING" id="1664694.A0A0N1P0T9"/>
<evidence type="ECO:0000313" key="1">
    <source>
        <dbReference type="EMBL" id="KPI44044.1"/>
    </source>
</evidence>
<dbReference type="InterPro" id="IPR016161">
    <property type="entry name" value="Ald_DH/histidinol_DH"/>
</dbReference>
<proteinExistence type="predicted"/>
<dbReference type="InterPro" id="IPR016162">
    <property type="entry name" value="Ald_DH_N"/>
</dbReference>
<dbReference type="GO" id="GO:0016620">
    <property type="term" value="F:oxidoreductase activity, acting on the aldehyde or oxo group of donors, NAD or NADP as acceptor"/>
    <property type="evidence" value="ECO:0007669"/>
    <property type="project" value="InterPro"/>
</dbReference>
<dbReference type="Gene3D" id="3.40.309.10">
    <property type="entry name" value="Aldehyde Dehydrogenase, Chain A, domain 2"/>
    <property type="match status" value="1"/>
</dbReference>
<gene>
    <name evidence="1" type="ORF">AB675_6158</name>
</gene>
<dbReference type="Proteomes" id="UP000038010">
    <property type="component" value="Unassembled WGS sequence"/>
</dbReference>
<reference evidence="1 2" key="1">
    <citation type="submission" date="2015-06" db="EMBL/GenBank/DDBJ databases">
        <title>Draft genome of the ant-associated black yeast Phialophora attae CBS 131958.</title>
        <authorList>
            <person name="Moreno L.F."/>
            <person name="Stielow B.J."/>
            <person name="de Hoog S."/>
            <person name="Vicente V.A."/>
            <person name="Weiss V.A."/>
            <person name="de Vries M."/>
            <person name="Cruz L.M."/>
            <person name="Souza E.M."/>
        </authorList>
    </citation>
    <scope>NUCLEOTIDE SEQUENCE [LARGE SCALE GENOMIC DNA]</scope>
    <source>
        <strain evidence="1 2">CBS 131958</strain>
    </source>
</reference>
<sequence>MNDIFSRIEVSRQEGRAQSVRLRQKLFHSLHSAIKASEKAIKEAVQADTGYNDHDVNIEYSLTISELRTHYESLDLRRELDSQKAIENLDATTSVGIVYIIPARGNLFYSIVSALTAALAAGNCIILELPTTLSRISGLLRDLLTSALDADIFAISNVRLPSEALSRCYVLDQTDDGGPTLSDDESEEKDKSSPRVVAIVDRTANVPEAALTIAAARMAFNGQAAYAPELVFVNEFVADEFLRHACQAMMTPATPVLKHMGTASQHSPARRSDTYAKTLKVVSDSVHLKMVMSGDSGSVIEITDSFRKSLQASYIFAAAAEANYLSRFLDARISCINHIATELLGRPIYSEVAAPSPLFWTARALRLGSDQNHSRASRSSAPKYWANSVSTLLPGAFPVSAPPNSPDVNFEQRGPRVGTNQFITCT</sequence>
<dbReference type="RefSeq" id="XP_018004007.1">
    <property type="nucleotide sequence ID" value="XM_018146427.1"/>
</dbReference>